<reference evidence="1 2" key="1">
    <citation type="submission" date="2019-08" db="EMBL/GenBank/DDBJ databases">
        <title>Whole genome of Aphis craccivora.</title>
        <authorList>
            <person name="Voronova N.V."/>
            <person name="Shulinski R.S."/>
            <person name="Bandarenka Y.V."/>
            <person name="Zhorov D.G."/>
            <person name="Warner D."/>
        </authorList>
    </citation>
    <scope>NUCLEOTIDE SEQUENCE [LARGE SCALE GENOMIC DNA]</scope>
    <source>
        <strain evidence="1">180601</strain>
        <tissue evidence="1">Whole Body</tissue>
    </source>
</reference>
<protein>
    <submittedName>
        <fullName evidence="1">THAP domain-containing protein 9</fullName>
    </submittedName>
</protein>
<dbReference type="OrthoDB" id="7615032at2759"/>
<name>A0A6G0VYI8_APHCR</name>
<evidence type="ECO:0000313" key="1">
    <source>
        <dbReference type="EMBL" id="KAF0714346.1"/>
    </source>
</evidence>
<keyword evidence="2" id="KW-1185">Reference proteome</keyword>
<proteinExistence type="predicted"/>
<sequence length="85" mass="9824">MKPLISLKFQNGVKVIKSNRTTGFVGMLLSLQNDIQMFQDLRLKQYINYLLTYKISQVILRLHLVQLEADYGTIIIQLADNSKHS</sequence>
<dbReference type="Proteomes" id="UP000478052">
    <property type="component" value="Unassembled WGS sequence"/>
</dbReference>
<evidence type="ECO:0000313" key="2">
    <source>
        <dbReference type="Proteomes" id="UP000478052"/>
    </source>
</evidence>
<comment type="caution">
    <text evidence="1">The sequence shown here is derived from an EMBL/GenBank/DDBJ whole genome shotgun (WGS) entry which is preliminary data.</text>
</comment>
<dbReference type="EMBL" id="VUJU01010443">
    <property type="protein sequence ID" value="KAF0714346.1"/>
    <property type="molecule type" value="Genomic_DNA"/>
</dbReference>
<organism evidence="1 2">
    <name type="scientific">Aphis craccivora</name>
    <name type="common">Cowpea aphid</name>
    <dbReference type="NCBI Taxonomy" id="307492"/>
    <lineage>
        <taxon>Eukaryota</taxon>
        <taxon>Metazoa</taxon>
        <taxon>Ecdysozoa</taxon>
        <taxon>Arthropoda</taxon>
        <taxon>Hexapoda</taxon>
        <taxon>Insecta</taxon>
        <taxon>Pterygota</taxon>
        <taxon>Neoptera</taxon>
        <taxon>Paraneoptera</taxon>
        <taxon>Hemiptera</taxon>
        <taxon>Sternorrhyncha</taxon>
        <taxon>Aphidomorpha</taxon>
        <taxon>Aphidoidea</taxon>
        <taxon>Aphididae</taxon>
        <taxon>Aphidini</taxon>
        <taxon>Aphis</taxon>
        <taxon>Aphis</taxon>
    </lineage>
</organism>
<accession>A0A6G0VYI8</accession>
<dbReference type="AlphaFoldDB" id="A0A6G0VYI8"/>
<gene>
    <name evidence="1" type="ORF">FWK35_00023164</name>
</gene>